<evidence type="ECO:0000259" key="6">
    <source>
        <dbReference type="PROSITE" id="PS50145"/>
    </source>
</evidence>
<dbReference type="Pfam" id="PF02176">
    <property type="entry name" value="zf-TRAF"/>
    <property type="match status" value="1"/>
</dbReference>
<dbReference type="SUPFAM" id="SSF57850">
    <property type="entry name" value="RING/U-box"/>
    <property type="match status" value="1"/>
</dbReference>
<dbReference type="InterPro" id="IPR001293">
    <property type="entry name" value="Znf_TRAF"/>
</dbReference>
<keyword evidence="7" id="KW-0808">Transferase</keyword>
<reference evidence="7" key="1">
    <citation type="submission" date="2023-01" db="EMBL/GenBank/DDBJ databases">
        <title>Genome assembly of the deep-sea coral Lophelia pertusa.</title>
        <authorList>
            <person name="Herrera S."/>
            <person name="Cordes E."/>
        </authorList>
    </citation>
    <scope>NUCLEOTIDE SEQUENCE</scope>
    <source>
        <strain evidence="7">USNM1676648</strain>
        <tissue evidence="7">Polyp</tissue>
    </source>
</reference>
<dbReference type="EMBL" id="MU825878">
    <property type="protein sequence ID" value="KAJ7386065.1"/>
    <property type="molecule type" value="Genomic_DNA"/>
</dbReference>
<gene>
    <name evidence="7" type="primary">trf-1_1</name>
    <name evidence="7" type="ORF">OS493_012399</name>
</gene>
<evidence type="ECO:0000313" key="8">
    <source>
        <dbReference type="Proteomes" id="UP001163046"/>
    </source>
</evidence>
<dbReference type="InterPro" id="IPR013083">
    <property type="entry name" value="Znf_RING/FYVE/PHD"/>
</dbReference>
<dbReference type="Pfam" id="PF00097">
    <property type="entry name" value="zf-C3HC4"/>
    <property type="match status" value="1"/>
</dbReference>
<feature type="zinc finger region" description="TRAF-type" evidence="4">
    <location>
        <begin position="130"/>
        <end position="185"/>
    </location>
</feature>
<feature type="compositionally biased region" description="Basic residues" evidence="5">
    <location>
        <begin position="301"/>
        <end position="313"/>
    </location>
</feature>
<feature type="zinc finger region" description="TRAF-type" evidence="4">
    <location>
        <begin position="76"/>
        <end position="123"/>
    </location>
</feature>
<evidence type="ECO:0000256" key="4">
    <source>
        <dbReference type="PROSITE-ProRule" id="PRU00207"/>
    </source>
</evidence>
<dbReference type="Proteomes" id="UP001163046">
    <property type="component" value="Unassembled WGS sequence"/>
</dbReference>
<keyword evidence="2 4" id="KW-0863">Zinc-finger</keyword>
<dbReference type="InterPro" id="IPR018957">
    <property type="entry name" value="Znf_C3HC4_RING-type"/>
</dbReference>
<sequence length="555" mass="63136">MREANRYVILEAVACNEGHLFCKECIEQWINVHNNRICPVGRQSLQASDLRDIIAFCPRRQEGCTWTGTLERVPNHKQQCPQEPTHCTFPGCEQTMVRQQLHRHMTVCDMRPQDCPHCGTDLPVGHQADHQRFSCRMAPVVCPFGCDDSAMPREQLNGHIASECRRAYVTCSVPACRESLRRQDLTTHLAQDSTRHIELLMAERRDNQMNDITFKDMVSTSKKHKMKFSISKFVVNKNNFCRKFLGLSAAKDFVAKFNSAIISMSTTDDPNIIVTLGAEIAVMSEGEEMEANTGFNSLKTPSKKKKGSRKRSATQKPEGAELVSPEKTPKADLVDEEIEAHYLGPSEFKSSFSSLINKETPPWRPHRVQQFNWNIVNFQNLTDDVGPAEGIKSSLFSSLRTILVPQMSTAGNMGVFLCSEGTNTGYLNMRIFSRMLIIPFKEVELEKSLIEWMKLKEDLNQKMANSINSCGIILHLFNIFSGVLDDPGKFSQLSDEELDDFSRSTQQSHPSIGIRMTKGLLHSKGHCIQRQRIRQSFVRKDPIWVMQHWRDAVKR</sequence>
<keyword evidence="1 4" id="KW-0479">Metal-binding</keyword>
<dbReference type="GO" id="GO:0016301">
    <property type="term" value="F:kinase activity"/>
    <property type="evidence" value="ECO:0007669"/>
    <property type="project" value="UniProtKB-KW"/>
</dbReference>
<dbReference type="PANTHER" id="PTHR10131:SF94">
    <property type="entry name" value="TNF RECEPTOR-ASSOCIATED FACTOR 4"/>
    <property type="match status" value="1"/>
</dbReference>
<evidence type="ECO:0000256" key="2">
    <source>
        <dbReference type="ARBA" id="ARBA00022771"/>
    </source>
</evidence>
<dbReference type="AlphaFoldDB" id="A0A9W9ZRD1"/>
<accession>A0A9W9ZRD1</accession>
<organism evidence="7 8">
    <name type="scientific">Desmophyllum pertusum</name>
    <dbReference type="NCBI Taxonomy" id="174260"/>
    <lineage>
        <taxon>Eukaryota</taxon>
        <taxon>Metazoa</taxon>
        <taxon>Cnidaria</taxon>
        <taxon>Anthozoa</taxon>
        <taxon>Hexacorallia</taxon>
        <taxon>Scleractinia</taxon>
        <taxon>Caryophylliina</taxon>
        <taxon>Caryophylliidae</taxon>
        <taxon>Desmophyllum</taxon>
    </lineage>
</organism>
<evidence type="ECO:0000256" key="3">
    <source>
        <dbReference type="ARBA" id="ARBA00022833"/>
    </source>
</evidence>
<keyword evidence="7" id="KW-0418">Kinase</keyword>
<name>A0A9W9ZRD1_9CNID</name>
<keyword evidence="8" id="KW-1185">Reference proteome</keyword>
<dbReference type="GO" id="GO:0008270">
    <property type="term" value="F:zinc ion binding"/>
    <property type="evidence" value="ECO:0007669"/>
    <property type="project" value="UniProtKB-KW"/>
</dbReference>
<feature type="region of interest" description="Disordered" evidence="5">
    <location>
        <begin position="290"/>
        <end position="330"/>
    </location>
</feature>
<dbReference type="PROSITE" id="PS50145">
    <property type="entry name" value="ZF_TRAF"/>
    <property type="match status" value="2"/>
</dbReference>
<comment type="caution">
    <text evidence="7">The sequence shown here is derived from an EMBL/GenBank/DDBJ whole genome shotgun (WGS) entry which is preliminary data.</text>
</comment>
<feature type="domain" description="TRAF-type" evidence="6">
    <location>
        <begin position="76"/>
        <end position="123"/>
    </location>
</feature>
<dbReference type="PANTHER" id="PTHR10131">
    <property type="entry name" value="TNF RECEPTOR ASSOCIATED FACTOR"/>
    <property type="match status" value="1"/>
</dbReference>
<evidence type="ECO:0000313" key="7">
    <source>
        <dbReference type="EMBL" id="KAJ7386065.1"/>
    </source>
</evidence>
<proteinExistence type="predicted"/>
<evidence type="ECO:0000256" key="1">
    <source>
        <dbReference type="ARBA" id="ARBA00022723"/>
    </source>
</evidence>
<keyword evidence="3 4" id="KW-0862">Zinc</keyword>
<dbReference type="Gene3D" id="3.30.40.10">
    <property type="entry name" value="Zinc/RING finger domain, C3HC4 (zinc finger)"/>
    <property type="match status" value="3"/>
</dbReference>
<evidence type="ECO:0000256" key="5">
    <source>
        <dbReference type="SAM" id="MobiDB-lite"/>
    </source>
</evidence>
<feature type="domain" description="TRAF-type" evidence="6">
    <location>
        <begin position="130"/>
        <end position="185"/>
    </location>
</feature>
<dbReference type="OrthoDB" id="5961157at2759"/>
<protein>
    <submittedName>
        <fullName evidence="7">Activation of NF-kappaB-inducing kinase</fullName>
    </submittedName>
</protein>
<dbReference type="SUPFAM" id="SSF49599">
    <property type="entry name" value="TRAF domain-like"/>
    <property type="match status" value="2"/>
</dbReference>